<comment type="similarity">
    <text evidence="2">Belongs to the VirD4/TraG family.</text>
</comment>
<evidence type="ECO:0000256" key="4">
    <source>
        <dbReference type="ARBA" id="ARBA00022692"/>
    </source>
</evidence>
<dbReference type="InterPro" id="IPR051539">
    <property type="entry name" value="T4SS-coupling_protein"/>
</dbReference>
<keyword evidence="5 8" id="KW-1133">Transmembrane helix</keyword>
<dbReference type="InterPro" id="IPR027417">
    <property type="entry name" value="P-loop_NTPase"/>
</dbReference>
<protein>
    <submittedName>
        <fullName evidence="9">Type IV secretion system protein VirD4</fullName>
    </submittedName>
</protein>
<dbReference type="SUPFAM" id="SSF52540">
    <property type="entry name" value="P-loop containing nucleoside triphosphate hydrolases"/>
    <property type="match status" value="1"/>
</dbReference>
<feature type="region of interest" description="Disordered" evidence="7">
    <location>
        <begin position="599"/>
        <end position="618"/>
    </location>
</feature>
<evidence type="ECO:0000256" key="3">
    <source>
        <dbReference type="ARBA" id="ARBA00022475"/>
    </source>
</evidence>
<evidence type="ECO:0000256" key="1">
    <source>
        <dbReference type="ARBA" id="ARBA00004651"/>
    </source>
</evidence>
<evidence type="ECO:0000256" key="7">
    <source>
        <dbReference type="SAM" id="MobiDB-lite"/>
    </source>
</evidence>
<evidence type="ECO:0000256" key="6">
    <source>
        <dbReference type="ARBA" id="ARBA00023136"/>
    </source>
</evidence>
<dbReference type="Pfam" id="PF02534">
    <property type="entry name" value="T4SS-DNA_transf"/>
    <property type="match status" value="1"/>
</dbReference>
<proteinExistence type="inferred from homology"/>
<keyword evidence="10" id="KW-1185">Reference proteome</keyword>
<dbReference type="Proteomes" id="UP000549617">
    <property type="component" value="Unassembled WGS sequence"/>
</dbReference>
<comment type="caution">
    <text evidence="9">The sequence shown here is derived from an EMBL/GenBank/DDBJ whole genome shotgun (WGS) entry which is preliminary data.</text>
</comment>
<name>A0A7W9AGE2_9SPHN</name>
<accession>A0A7W9AGE2</accession>
<evidence type="ECO:0000256" key="2">
    <source>
        <dbReference type="ARBA" id="ARBA00008806"/>
    </source>
</evidence>
<gene>
    <name evidence="9" type="ORF">FHS49_000967</name>
</gene>
<evidence type="ECO:0000256" key="8">
    <source>
        <dbReference type="SAM" id="Phobius"/>
    </source>
</evidence>
<organism evidence="9 10">
    <name type="scientific">Sphingobium boeckii</name>
    <dbReference type="NCBI Taxonomy" id="1082345"/>
    <lineage>
        <taxon>Bacteria</taxon>
        <taxon>Pseudomonadati</taxon>
        <taxon>Pseudomonadota</taxon>
        <taxon>Alphaproteobacteria</taxon>
        <taxon>Sphingomonadales</taxon>
        <taxon>Sphingomonadaceae</taxon>
        <taxon>Sphingobium</taxon>
    </lineage>
</organism>
<dbReference type="NCBIfam" id="NF010450">
    <property type="entry name" value="PRK13876.1"/>
    <property type="match status" value="1"/>
</dbReference>
<dbReference type="EMBL" id="JACIJC010000001">
    <property type="protein sequence ID" value="MBB5684976.1"/>
    <property type="molecule type" value="Genomic_DNA"/>
</dbReference>
<comment type="subcellular location">
    <subcellularLocation>
        <location evidence="1">Cell membrane</location>
        <topology evidence="1">Multi-pass membrane protein</topology>
    </subcellularLocation>
</comment>
<evidence type="ECO:0000256" key="5">
    <source>
        <dbReference type="ARBA" id="ARBA00022989"/>
    </source>
</evidence>
<dbReference type="RefSeq" id="WP_184015750.1">
    <property type="nucleotide sequence ID" value="NZ_JACIJC010000001.1"/>
</dbReference>
<feature type="transmembrane region" description="Helical" evidence="8">
    <location>
        <begin position="44"/>
        <end position="63"/>
    </location>
</feature>
<evidence type="ECO:0000313" key="9">
    <source>
        <dbReference type="EMBL" id="MBB5684976.1"/>
    </source>
</evidence>
<keyword evidence="6 8" id="KW-0472">Membrane</keyword>
<evidence type="ECO:0000313" key="10">
    <source>
        <dbReference type="Proteomes" id="UP000549617"/>
    </source>
</evidence>
<dbReference type="InterPro" id="IPR003688">
    <property type="entry name" value="TraG/VirD4"/>
</dbReference>
<feature type="transmembrane region" description="Helical" evidence="8">
    <location>
        <begin position="7"/>
        <end position="24"/>
    </location>
</feature>
<dbReference type="GO" id="GO:0005886">
    <property type="term" value="C:plasma membrane"/>
    <property type="evidence" value="ECO:0007669"/>
    <property type="project" value="UniProtKB-SubCell"/>
</dbReference>
<keyword evidence="3" id="KW-1003">Cell membrane</keyword>
<dbReference type="PANTHER" id="PTHR37937:SF1">
    <property type="entry name" value="CONJUGATIVE TRANSFER: DNA TRANSPORT"/>
    <property type="match status" value="1"/>
</dbReference>
<dbReference type="AlphaFoldDB" id="A0A7W9AGE2"/>
<dbReference type="Gene3D" id="3.40.50.300">
    <property type="entry name" value="P-loop containing nucleotide triphosphate hydrolases"/>
    <property type="match status" value="1"/>
</dbReference>
<dbReference type="PANTHER" id="PTHR37937">
    <property type="entry name" value="CONJUGATIVE TRANSFER: DNA TRANSPORT"/>
    <property type="match status" value="1"/>
</dbReference>
<feature type="region of interest" description="Disordered" evidence="7">
    <location>
        <begin position="627"/>
        <end position="656"/>
    </location>
</feature>
<sequence>MTPTKLLIGQILTVFAIVILGVWFATQWAASMLAYQPELGAPSFLIGDMPVYQPWALFAWWYHFDAYAPHVFDKAGALAGASGFIGCGAAIAGSLWRARQSCMVTTYGSARWATSREIKAEGLHGDAGVFLGRRGSHYLRHDGPEHVLTFAPTRSGKGVGLVVPTLLSWTGSAVIHDIKGENWEVTAGWRSTFSHCLLFNPTDLLSARYNPLLEVRRGANEVRDVQNIADILVDPEGALERRNHWEKTSHSLLVGAILHILYAEQDKSLARVATFLSDPQRSFVATLRRMMTTNHLGDADHPVVHPVVASAARELLNKSENERSGVLSTAMSFLGLYRDPTVAAVTSRCDWRIADLVDAAQPVSLYLVIPPSDISRTKPLIRLILNQIGRRLTEKLEAERAKTGRHQLLMMLDEFPALGRLDFFETALAFMAGYGIRAFLIAQSLNQISKAYGENNAILDNCHVRVAFSTNDERTAKRISDALGTATEQRAMRNYAGHRLAPWLAHVMVSRQETARPLLTPGEIMRLPATDEIILVSGLAPIRAKKLVYYKDRNFRDRVQLPPVLCPVTYADCPAARADDWAGVTGLSDPRLEAAVEAQEAAEVPADDEGGAQQQRHPGLAEETVHLLPEPDPAGQGEFADDQDDPQAEQRAMARAQSTGLVVRAYALNEGAGPDDLVPDF</sequence>
<reference evidence="9 10" key="1">
    <citation type="submission" date="2020-08" db="EMBL/GenBank/DDBJ databases">
        <title>Genomic Encyclopedia of Type Strains, Phase IV (KMG-IV): sequencing the most valuable type-strain genomes for metagenomic binning, comparative biology and taxonomic classification.</title>
        <authorList>
            <person name="Goeker M."/>
        </authorList>
    </citation>
    <scope>NUCLEOTIDE SEQUENCE [LARGE SCALE GENOMIC DNA]</scope>
    <source>
        <strain evidence="9 10">DSM 25079</strain>
    </source>
</reference>
<dbReference type="CDD" id="cd01127">
    <property type="entry name" value="TrwB_TraG_TraD_VirD4"/>
    <property type="match status" value="1"/>
</dbReference>
<keyword evidence="4 8" id="KW-0812">Transmembrane</keyword>
<feature type="transmembrane region" description="Helical" evidence="8">
    <location>
        <begin position="75"/>
        <end position="96"/>
    </location>
</feature>